<dbReference type="InterPro" id="IPR001647">
    <property type="entry name" value="HTH_TetR"/>
</dbReference>
<dbReference type="EMBL" id="PTIX01000001">
    <property type="protein sequence ID" value="PPK70930.1"/>
    <property type="molecule type" value="Genomic_DNA"/>
</dbReference>
<dbReference type="GO" id="GO:0000976">
    <property type="term" value="F:transcription cis-regulatory region binding"/>
    <property type="evidence" value="ECO:0007669"/>
    <property type="project" value="TreeGrafter"/>
</dbReference>
<dbReference type="PROSITE" id="PS50977">
    <property type="entry name" value="HTH_TETR_2"/>
    <property type="match status" value="1"/>
</dbReference>
<dbReference type="InterPro" id="IPR041347">
    <property type="entry name" value="MftR_C"/>
</dbReference>
<evidence type="ECO:0000256" key="2">
    <source>
        <dbReference type="ARBA" id="ARBA00023125"/>
    </source>
</evidence>
<keyword evidence="3" id="KW-0804">Transcription</keyword>
<proteinExistence type="predicted"/>
<organism evidence="6 7">
    <name type="scientific">Actinokineospora auranticolor</name>
    <dbReference type="NCBI Taxonomy" id="155976"/>
    <lineage>
        <taxon>Bacteria</taxon>
        <taxon>Bacillati</taxon>
        <taxon>Actinomycetota</taxon>
        <taxon>Actinomycetes</taxon>
        <taxon>Pseudonocardiales</taxon>
        <taxon>Pseudonocardiaceae</taxon>
        <taxon>Actinokineospora</taxon>
    </lineage>
</organism>
<dbReference type="InterPro" id="IPR050109">
    <property type="entry name" value="HTH-type_TetR-like_transc_reg"/>
</dbReference>
<dbReference type="Gene3D" id="1.10.357.10">
    <property type="entry name" value="Tetracycline Repressor, domain 2"/>
    <property type="match status" value="1"/>
</dbReference>
<keyword evidence="1" id="KW-0805">Transcription regulation</keyword>
<reference evidence="6 7" key="1">
    <citation type="submission" date="2018-02" db="EMBL/GenBank/DDBJ databases">
        <title>Genomic Encyclopedia of Archaeal and Bacterial Type Strains, Phase II (KMG-II): from individual species to whole genera.</title>
        <authorList>
            <person name="Goeker M."/>
        </authorList>
    </citation>
    <scope>NUCLEOTIDE SEQUENCE [LARGE SCALE GENOMIC DNA]</scope>
    <source>
        <strain evidence="6 7">YU 961-1</strain>
    </source>
</reference>
<evidence type="ECO:0000313" key="7">
    <source>
        <dbReference type="Proteomes" id="UP000239203"/>
    </source>
</evidence>
<name>A0A2S6H0K0_9PSEU</name>
<gene>
    <name evidence="6" type="ORF">CLV40_101116</name>
</gene>
<sequence>MSEDTLGGVDGLRDRTRRAVRADLAERAMVLFRERGFDETTVDDIARAAGMSKRSFFRYFATKEDAVLGLVDELGERVVEDIRARPADEPPWECLRQVLRQSEERIRTSADALRLIESTPALRAAHHGKRDQTRALIATALRDRPGSTLAPFAADLLATAAGAALDAAAREWLRTGGTADRAHLLDQAFAALRPKLA</sequence>
<accession>A0A2S6H0K0</accession>
<dbReference type="InterPro" id="IPR009057">
    <property type="entry name" value="Homeodomain-like_sf"/>
</dbReference>
<dbReference type="SUPFAM" id="SSF46689">
    <property type="entry name" value="Homeodomain-like"/>
    <property type="match status" value="1"/>
</dbReference>
<evidence type="ECO:0000256" key="3">
    <source>
        <dbReference type="ARBA" id="ARBA00023163"/>
    </source>
</evidence>
<keyword evidence="2 4" id="KW-0238">DNA-binding</keyword>
<dbReference type="PRINTS" id="PR00455">
    <property type="entry name" value="HTHTETR"/>
</dbReference>
<dbReference type="AlphaFoldDB" id="A0A2S6H0K0"/>
<evidence type="ECO:0000259" key="5">
    <source>
        <dbReference type="PROSITE" id="PS50977"/>
    </source>
</evidence>
<keyword evidence="7" id="KW-1185">Reference proteome</keyword>
<dbReference type="PANTHER" id="PTHR30055">
    <property type="entry name" value="HTH-TYPE TRANSCRIPTIONAL REGULATOR RUTR"/>
    <property type="match status" value="1"/>
</dbReference>
<feature type="DNA-binding region" description="H-T-H motif" evidence="4">
    <location>
        <begin position="41"/>
        <end position="60"/>
    </location>
</feature>
<evidence type="ECO:0000313" key="6">
    <source>
        <dbReference type="EMBL" id="PPK70930.1"/>
    </source>
</evidence>
<evidence type="ECO:0000256" key="1">
    <source>
        <dbReference type="ARBA" id="ARBA00023015"/>
    </source>
</evidence>
<dbReference type="GO" id="GO:0003700">
    <property type="term" value="F:DNA-binding transcription factor activity"/>
    <property type="evidence" value="ECO:0007669"/>
    <property type="project" value="TreeGrafter"/>
</dbReference>
<dbReference type="Gene3D" id="1.10.10.60">
    <property type="entry name" value="Homeodomain-like"/>
    <property type="match status" value="1"/>
</dbReference>
<dbReference type="PANTHER" id="PTHR30055:SF238">
    <property type="entry name" value="MYCOFACTOCIN BIOSYNTHESIS TRANSCRIPTIONAL REGULATOR MFTR-RELATED"/>
    <property type="match status" value="1"/>
</dbReference>
<evidence type="ECO:0000256" key="4">
    <source>
        <dbReference type="PROSITE-ProRule" id="PRU00335"/>
    </source>
</evidence>
<dbReference type="Proteomes" id="UP000239203">
    <property type="component" value="Unassembled WGS sequence"/>
</dbReference>
<dbReference type="Pfam" id="PF17754">
    <property type="entry name" value="TetR_C_14"/>
    <property type="match status" value="1"/>
</dbReference>
<comment type="caution">
    <text evidence="6">The sequence shown here is derived from an EMBL/GenBank/DDBJ whole genome shotgun (WGS) entry which is preliminary data.</text>
</comment>
<dbReference type="Pfam" id="PF00440">
    <property type="entry name" value="TetR_N"/>
    <property type="match status" value="1"/>
</dbReference>
<protein>
    <submittedName>
        <fullName evidence="6">AcrR family transcriptional regulator</fullName>
    </submittedName>
</protein>
<feature type="domain" description="HTH tetR-type" evidence="5">
    <location>
        <begin position="18"/>
        <end position="78"/>
    </location>
</feature>